<feature type="domain" description="Dynein heavy chain tail" evidence="3">
    <location>
        <begin position="199"/>
        <end position="282"/>
    </location>
</feature>
<evidence type="ECO:0000259" key="3">
    <source>
        <dbReference type="Pfam" id="PF08385"/>
    </source>
</evidence>
<dbReference type="GO" id="GO:0005858">
    <property type="term" value="C:axonemal dynein complex"/>
    <property type="evidence" value="ECO:0007669"/>
    <property type="project" value="TreeGrafter"/>
</dbReference>
<gene>
    <name evidence="4" type="ORF">C7M84_007057</name>
</gene>
<evidence type="ECO:0000256" key="2">
    <source>
        <dbReference type="SAM" id="SignalP"/>
    </source>
</evidence>
<feature type="domain" description="Dynein heavy chain tail" evidence="3">
    <location>
        <begin position="84"/>
        <end position="198"/>
    </location>
</feature>
<comment type="similarity">
    <text evidence="1">Belongs to the dynein heavy chain family.</text>
</comment>
<dbReference type="GO" id="GO:0045505">
    <property type="term" value="F:dynein intermediate chain binding"/>
    <property type="evidence" value="ECO:0007669"/>
    <property type="project" value="InterPro"/>
</dbReference>
<organism evidence="4 5">
    <name type="scientific">Penaeus vannamei</name>
    <name type="common">Whiteleg shrimp</name>
    <name type="synonym">Litopenaeus vannamei</name>
    <dbReference type="NCBI Taxonomy" id="6689"/>
    <lineage>
        <taxon>Eukaryota</taxon>
        <taxon>Metazoa</taxon>
        <taxon>Ecdysozoa</taxon>
        <taxon>Arthropoda</taxon>
        <taxon>Crustacea</taxon>
        <taxon>Multicrustacea</taxon>
        <taxon>Malacostraca</taxon>
        <taxon>Eumalacostraca</taxon>
        <taxon>Eucarida</taxon>
        <taxon>Decapoda</taxon>
        <taxon>Dendrobranchiata</taxon>
        <taxon>Penaeoidea</taxon>
        <taxon>Penaeidae</taxon>
        <taxon>Penaeus</taxon>
    </lineage>
</organism>
<keyword evidence="5" id="KW-1185">Reference proteome</keyword>
<keyword evidence="2" id="KW-0732">Signal</keyword>
<reference evidence="4 5" key="1">
    <citation type="submission" date="2018-04" db="EMBL/GenBank/DDBJ databases">
        <authorList>
            <person name="Zhang X."/>
            <person name="Yuan J."/>
            <person name="Li F."/>
            <person name="Xiang J."/>
        </authorList>
    </citation>
    <scope>NUCLEOTIDE SEQUENCE [LARGE SCALE GENOMIC DNA]</scope>
    <source>
        <tissue evidence="4">Muscle</tissue>
    </source>
</reference>
<name>A0A423TD81_PENVA</name>
<dbReference type="Proteomes" id="UP000283509">
    <property type="component" value="Unassembled WGS sequence"/>
</dbReference>
<sequence length="290" mass="33404">MQAFVLIFLPSFLQEVNFMIVKAGEDPATLLRSVQRLLSRIFVPAVRVNPSDLDTSPGSVSARDHLLAGLRSFASCLHGQPEQVQAMERTVVTWLKQIEAVVTEMEQLRQETDDAGPQDELEYWKRRMAKFKFLSEQMETPRVRGAVLVLQLARSKILKAWKEADARVTQNLTESKDNVKYVYAIEEYCHPLYLNDPVYISCQGQLSIWSQPRSVVREKIQQCIKLSSTYRTAYQKTKEKLEAMPGERPFSFSEQYVFGKFEAFCCRLANITRLFDDMDKFSGFFEGRAE</sequence>
<dbReference type="PANTHER" id="PTHR46532:SF4">
    <property type="entry name" value="AAA+ ATPASE DOMAIN-CONTAINING PROTEIN"/>
    <property type="match status" value="1"/>
</dbReference>
<dbReference type="STRING" id="6689.A0A423TD81"/>
<dbReference type="GO" id="GO:0007018">
    <property type="term" value="P:microtubule-based movement"/>
    <property type="evidence" value="ECO:0007669"/>
    <property type="project" value="InterPro"/>
</dbReference>
<dbReference type="OrthoDB" id="6334149at2759"/>
<dbReference type="EMBL" id="QCYY01001898">
    <property type="protein sequence ID" value="ROT74438.1"/>
    <property type="molecule type" value="Genomic_DNA"/>
</dbReference>
<dbReference type="GO" id="GO:0051959">
    <property type="term" value="F:dynein light intermediate chain binding"/>
    <property type="evidence" value="ECO:0007669"/>
    <property type="project" value="InterPro"/>
</dbReference>
<dbReference type="InterPro" id="IPR013594">
    <property type="entry name" value="Dynein_heavy_tail"/>
</dbReference>
<evidence type="ECO:0000313" key="4">
    <source>
        <dbReference type="EMBL" id="ROT74438.1"/>
    </source>
</evidence>
<dbReference type="PANTHER" id="PTHR46532">
    <property type="entry name" value="MALE FERTILITY FACTOR KL5"/>
    <property type="match status" value="1"/>
</dbReference>
<feature type="signal peptide" evidence="2">
    <location>
        <begin position="1"/>
        <end position="18"/>
    </location>
</feature>
<feature type="non-terminal residue" evidence="4">
    <location>
        <position position="290"/>
    </location>
</feature>
<protein>
    <submittedName>
        <fullName evidence="4">Dynein heavy chain 5, axonemal-like</fullName>
    </submittedName>
</protein>
<evidence type="ECO:0000313" key="5">
    <source>
        <dbReference type="Proteomes" id="UP000283509"/>
    </source>
</evidence>
<evidence type="ECO:0000256" key="1">
    <source>
        <dbReference type="ARBA" id="ARBA00008887"/>
    </source>
</evidence>
<reference evidence="4 5" key="2">
    <citation type="submission" date="2019-01" db="EMBL/GenBank/DDBJ databases">
        <title>The decoding of complex shrimp genome reveals the adaptation for benthos swimmer, frequently molting mechanism and breeding impact on genome.</title>
        <authorList>
            <person name="Sun Y."/>
            <person name="Gao Y."/>
            <person name="Yu Y."/>
        </authorList>
    </citation>
    <scope>NUCLEOTIDE SEQUENCE [LARGE SCALE GENOMIC DNA]</scope>
    <source>
        <tissue evidence="4">Muscle</tissue>
    </source>
</reference>
<feature type="chain" id="PRO_5019452621" evidence="2">
    <location>
        <begin position="19"/>
        <end position="290"/>
    </location>
</feature>
<dbReference type="AlphaFoldDB" id="A0A423TD81"/>
<dbReference type="Pfam" id="PF08385">
    <property type="entry name" value="DHC_N1"/>
    <property type="match status" value="2"/>
</dbReference>
<comment type="caution">
    <text evidence="4">The sequence shown here is derived from an EMBL/GenBank/DDBJ whole genome shotgun (WGS) entry which is preliminary data.</text>
</comment>
<accession>A0A423TD81</accession>
<dbReference type="InterPro" id="IPR026983">
    <property type="entry name" value="DHC"/>
</dbReference>
<proteinExistence type="inferred from homology"/>